<keyword evidence="2" id="KW-0805">Transcription regulation</keyword>
<dbReference type="PANTHER" id="PTHR11829:SF370">
    <property type="entry name" value="FORKHEAD BOX PROTEIN S1"/>
    <property type="match status" value="1"/>
</dbReference>
<evidence type="ECO:0000313" key="10">
    <source>
        <dbReference type="RefSeq" id="XP_020846363.1"/>
    </source>
</evidence>
<dbReference type="InParanoid" id="A0A6P5KL40"/>
<keyword evidence="9" id="KW-1185">Reference proteome</keyword>
<feature type="compositionally biased region" description="Low complexity" evidence="7">
    <location>
        <begin position="155"/>
        <end position="167"/>
    </location>
</feature>
<dbReference type="PRINTS" id="PR00053">
    <property type="entry name" value="FORKHEAD"/>
</dbReference>
<name>A0A6P5KL40_PHACI</name>
<dbReference type="InterPro" id="IPR050211">
    <property type="entry name" value="FOX_domain-containing"/>
</dbReference>
<dbReference type="PROSITE" id="PS00657">
    <property type="entry name" value="FORK_HEAD_1"/>
    <property type="match status" value="1"/>
</dbReference>
<feature type="compositionally biased region" description="Basic and acidic residues" evidence="7">
    <location>
        <begin position="138"/>
        <end position="148"/>
    </location>
</feature>
<organism evidence="9 10">
    <name type="scientific">Phascolarctos cinereus</name>
    <name type="common">Koala</name>
    <dbReference type="NCBI Taxonomy" id="38626"/>
    <lineage>
        <taxon>Eukaryota</taxon>
        <taxon>Metazoa</taxon>
        <taxon>Chordata</taxon>
        <taxon>Craniata</taxon>
        <taxon>Vertebrata</taxon>
        <taxon>Euteleostomi</taxon>
        <taxon>Mammalia</taxon>
        <taxon>Metatheria</taxon>
        <taxon>Diprotodontia</taxon>
        <taxon>Phascolarctidae</taxon>
        <taxon>Phascolarctos</taxon>
    </lineage>
</organism>
<evidence type="ECO:0000256" key="2">
    <source>
        <dbReference type="ARBA" id="ARBA00023015"/>
    </source>
</evidence>
<dbReference type="GO" id="GO:0005634">
    <property type="term" value="C:nucleus"/>
    <property type="evidence" value="ECO:0007669"/>
    <property type="project" value="UniProtKB-SubCell"/>
</dbReference>
<keyword evidence="3 6" id="KW-0238">DNA-binding</keyword>
<dbReference type="PANTHER" id="PTHR11829">
    <property type="entry name" value="FORKHEAD BOX PROTEIN"/>
    <property type="match status" value="1"/>
</dbReference>
<feature type="compositionally biased region" description="Low complexity" evidence="7">
    <location>
        <begin position="272"/>
        <end position="293"/>
    </location>
</feature>
<dbReference type="SUPFAM" id="SSF46785">
    <property type="entry name" value="Winged helix' DNA-binding domain"/>
    <property type="match status" value="1"/>
</dbReference>
<feature type="domain" description="Fork-head" evidence="8">
    <location>
        <begin position="38"/>
        <end position="132"/>
    </location>
</feature>
<dbReference type="KEGG" id="pcw:110211416"/>
<dbReference type="RefSeq" id="XP_020846363.1">
    <property type="nucleotide sequence ID" value="XM_020990704.1"/>
</dbReference>
<feature type="compositionally biased region" description="Pro residues" evidence="7">
    <location>
        <begin position="294"/>
        <end position="307"/>
    </location>
</feature>
<dbReference type="PROSITE" id="PS00658">
    <property type="entry name" value="FORK_HEAD_2"/>
    <property type="match status" value="1"/>
</dbReference>
<dbReference type="InterPro" id="IPR030456">
    <property type="entry name" value="TF_fork_head_CS_2"/>
</dbReference>
<dbReference type="GO" id="GO:0000978">
    <property type="term" value="F:RNA polymerase II cis-regulatory region sequence-specific DNA binding"/>
    <property type="evidence" value="ECO:0007669"/>
    <property type="project" value="TreeGrafter"/>
</dbReference>
<reference evidence="10" key="1">
    <citation type="submission" date="2025-08" db="UniProtKB">
        <authorList>
            <consortium name="RefSeq"/>
        </authorList>
    </citation>
    <scope>IDENTIFICATION</scope>
    <source>
        <tissue evidence="10">Spleen</tissue>
    </source>
</reference>
<evidence type="ECO:0000256" key="3">
    <source>
        <dbReference type="ARBA" id="ARBA00023125"/>
    </source>
</evidence>
<dbReference type="Pfam" id="PF00250">
    <property type="entry name" value="Forkhead"/>
    <property type="match status" value="1"/>
</dbReference>
<dbReference type="CTD" id="2307"/>
<evidence type="ECO:0000256" key="1">
    <source>
        <dbReference type="ARBA" id="ARBA00004123"/>
    </source>
</evidence>
<feature type="region of interest" description="Disordered" evidence="7">
    <location>
        <begin position="252"/>
        <end position="312"/>
    </location>
</feature>
<dbReference type="InterPro" id="IPR036390">
    <property type="entry name" value="WH_DNA-bd_sf"/>
</dbReference>
<dbReference type="InterPro" id="IPR036388">
    <property type="entry name" value="WH-like_DNA-bd_sf"/>
</dbReference>
<evidence type="ECO:0000256" key="5">
    <source>
        <dbReference type="ARBA" id="ARBA00023242"/>
    </source>
</evidence>
<dbReference type="OMA" id="QKEPWGP"/>
<dbReference type="FunFam" id="1.10.10.10:FF:000016">
    <property type="entry name" value="Forkhead box protein I1"/>
    <property type="match status" value="1"/>
</dbReference>
<dbReference type="InterPro" id="IPR018122">
    <property type="entry name" value="TF_fork_head_CS_1"/>
</dbReference>
<dbReference type="GeneID" id="110211416"/>
<feature type="region of interest" description="Disordered" evidence="7">
    <location>
        <begin position="130"/>
        <end position="221"/>
    </location>
</feature>
<evidence type="ECO:0000259" key="8">
    <source>
        <dbReference type="PROSITE" id="PS50039"/>
    </source>
</evidence>
<dbReference type="SMART" id="SM00339">
    <property type="entry name" value="FH"/>
    <property type="match status" value="1"/>
</dbReference>
<evidence type="ECO:0000313" key="9">
    <source>
        <dbReference type="Proteomes" id="UP000515140"/>
    </source>
</evidence>
<keyword evidence="5 6" id="KW-0539">Nucleus</keyword>
<protein>
    <submittedName>
        <fullName evidence="10">Forkhead box protein S1</fullName>
    </submittedName>
</protein>
<dbReference type="GO" id="GO:0030154">
    <property type="term" value="P:cell differentiation"/>
    <property type="evidence" value="ECO:0007669"/>
    <property type="project" value="TreeGrafter"/>
</dbReference>
<feature type="region of interest" description="Disordered" evidence="7">
    <location>
        <begin position="1"/>
        <end position="37"/>
    </location>
</feature>
<dbReference type="Gene3D" id="1.10.10.10">
    <property type="entry name" value="Winged helix-like DNA-binding domain superfamily/Winged helix DNA-binding domain"/>
    <property type="match status" value="1"/>
</dbReference>
<dbReference type="GO" id="GO:0000981">
    <property type="term" value="F:DNA-binding transcription factor activity, RNA polymerase II-specific"/>
    <property type="evidence" value="ECO:0007669"/>
    <property type="project" value="TreeGrafter"/>
</dbReference>
<comment type="subcellular location">
    <subcellularLocation>
        <location evidence="1 6">Nucleus</location>
    </subcellularLocation>
</comment>
<evidence type="ECO:0000256" key="4">
    <source>
        <dbReference type="ARBA" id="ARBA00023163"/>
    </source>
</evidence>
<accession>A0A6P5KL40</accession>
<keyword evidence="4" id="KW-0804">Transcription</keyword>
<evidence type="ECO:0000256" key="6">
    <source>
        <dbReference type="PROSITE-ProRule" id="PRU00089"/>
    </source>
</evidence>
<dbReference type="GO" id="GO:0009653">
    <property type="term" value="P:anatomical structure morphogenesis"/>
    <property type="evidence" value="ECO:0007669"/>
    <property type="project" value="TreeGrafter"/>
</dbReference>
<sequence>MQPDCPTPRGPGNGQGGDSAPSRHGQDPGPSRPGELAKPPYSYIALITMAIQSSPGQRATLSAIYHYIMGRFAFYRDNRPGWQNSIRHNLSLNECFVKVPRDDRRPGKGSYWTLDPDSYNMFENGSFLRRRRRFTRKRGSEPDTETQRKAKSRARGGPARGGYRSSGIPDPHSDAREQEGASGQAKATTGPCLAPPLELPEAQGLCHTNPETSPNESLFGGLTDTLPTTPAGLYLSTSEPLALPASQMLMDLKEPPEPAKSPGQRVDPRELPPSSSSSSSSSSASPCPAFSLPPVFPAPQGPQPSPARFPEGEAYGKTGLPIFGNFGGAEALGGSYQCRVQALSFCMDERGCGPALDHLLAPTAAAPATPTQSPPFQSPLPLRGNQKEPWTGGPFPLQGGGSYQLGLPHCLYRTPGMFFFE</sequence>
<proteinExistence type="predicted"/>
<dbReference type="Proteomes" id="UP000515140">
    <property type="component" value="Unplaced"/>
</dbReference>
<feature type="DNA-binding region" description="Fork-head" evidence="6">
    <location>
        <begin position="38"/>
        <end position="132"/>
    </location>
</feature>
<dbReference type="PROSITE" id="PS50039">
    <property type="entry name" value="FORK_HEAD_3"/>
    <property type="match status" value="1"/>
</dbReference>
<dbReference type="AlphaFoldDB" id="A0A6P5KL40"/>
<dbReference type="InterPro" id="IPR001766">
    <property type="entry name" value="Fork_head_dom"/>
</dbReference>
<evidence type="ECO:0000256" key="7">
    <source>
        <dbReference type="SAM" id="MobiDB-lite"/>
    </source>
</evidence>
<gene>
    <name evidence="10" type="primary">FOXS1</name>
</gene>
<dbReference type="FunCoup" id="A0A6P5KL40">
    <property type="interactions" value="358"/>
</dbReference>